<evidence type="ECO:0000313" key="7">
    <source>
        <dbReference type="EMBL" id="MFC4739170.1"/>
    </source>
</evidence>
<feature type="chain" id="PRO_5047539733" evidence="5">
    <location>
        <begin position="19"/>
        <end position="646"/>
    </location>
</feature>
<dbReference type="Gene3D" id="1.25.40.10">
    <property type="entry name" value="Tetratricopeptide repeat domain"/>
    <property type="match status" value="1"/>
</dbReference>
<dbReference type="Pfam" id="PF00691">
    <property type="entry name" value="OmpA"/>
    <property type="match status" value="1"/>
</dbReference>
<dbReference type="InterPro" id="IPR011659">
    <property type="entry name" value="WD40"/>
</dbReference>
<dbReference type="SUPFAM" id="SSF49464">
    <property type="entry name" value="Carboxypeptidase regulatory domain-like"/>
    <property type="match status" value="1"/>
</dbReference>
<dbReference type="CDD" id="cd07185">
    <property type="entry name" value="OmpA_C-like"/>
    <property type="match status" value="1"/>
</dbReference>
<dbReference type="InterPro" id="IPR008969">
    <property type="entry name" value="CarboxyPept-like_regulatory"/>
</dbReference>
<dbReference type="PRINTS" id="PR01021">
    <property type="entry name" value="OMPADOMAIN"/>
</dbReference>
<dbReference type="PANTHER" id="PTHR30329">
    <property type="entry name" value="STATOR ELEMENT OF FLAGELLAR MOTOR COMPLEX"/>
    <property type="match status" value="1"/>
</dbReference>
<dbReference type="PANTHER" id="PTHR30329:SF21">
    <property type="entry name" value="LIPOPROTEIN YIAD-RELATED"/>
    <property type="match status" value="1"/>
</dbReference>
<dbReference type="PROSITE" id="PS51123">
    <property type="entry name" value="OMPA_2"/>
    <property type="match status" value="1"/>
</dbReference>
<dbReference type="Gene3D" id="3.30.1330.60">
    <property type="entry name" value="OmpA-like domain"/>
    <property type="match status" value="1"/>
</dbReference>
<proteinExistence type="predicted"/>
<evidence type="ECO:0000256" key="1">
    <source>
        <dbReference type="ARBA" id="ARBA00004442"/>
    </source>
</evidence>
<evidence type="ECO:0000256" key="3">
    <source>
        <dbReference type="ARBA" id="ARBA00023237"/>
    </source>
</evidence>
<organism evidence="7 8">
    <name type="scientific">Flavobacterium ponti</name>
    <dbReference type="NCBI Taxonomy" id="665133"/>
    <lineage>
        <taxon>Bacteria</taxon>
        <taxon>Pseudomonadati</taxon>
        <taxon>Bacteroidota</taxon>
        <taxon>Flavobacteriia</taxon>
        <taxon>Flavobacteriales</taxon>
        <taxon>Flavobacteriaceae</taxon>
        <taxon>Flavobacterium</taxon>
    </lineage>
</organism>
<comment type="subcellular location">
    <subcellularLocation>
        <location evidence="1">Cell outer membrane</location>
    </subcellularLocation>
</comment>
<keyword evidence="2 4" id="KW-0472">Membrane</keyword>
<evidence type="ECO:0000256" key="4">
    <source>
        <dbReference type="PROSITE-ProRule" id="PRU00473"/>
    </source>
</evidence>
<dbReference type="Gene3D" id="2.60.40.1120">
    <property type="entry name" value="Carboxypeptidase-like, regulatory domain"/>
    <property type="match status" value="1"/>
</dbReference>
<comment type="caution">
    <text evidence="7">The sequence shown here is derived from an EMBL/GenBank/DDBJ whole genome shotgun (WGS) entry which is preliminary data.</text>
</comment>
<evidence type="ECO:0000259" key="6">
    <source>
        <dbReference type="PROSITE" id="PS51123"/>
    </source>
</evidence>
<dbReference type="SUPFAM" id="SSF82171">
    <property type="entry name" value="DPP6 N-terminal domain-like"/>
    <property type="match status" value="1"/>
</dbReference>
<reference evidence="8" key="1">
    <citation type="journal article" date="2019" name="Int. J. Syst. Evol. Microbiol.">
        <title>The Global Catalogue of Microorganisms (GCM) 10K type strain sequencing project: providing services to taxonomists for standard genome sequencing and annotation.</title>
        <authorList>
            <consortium name="The Broad Institute Genomics Platform"/>
            <consortium name="The Broad Institute Genome Sequencing Center for Infectious Disease"/>
            <person name="Wu L."/>
            <person name="Ma J."/>
        </authorList>
    </citation>
    <scope>NUCLEOTIDE SEQUENCE [LARGE SCALE GENOMIC DNA]</scope>
    <source>
        <strain evidence="8">CCUG 50349</strain>
    </source>
</reference>
<dbReference type="Proteomes" id="UP001595885">
    <property type="component" value="Unassembled WGS sequence"/>
</dbReference>
<dbReference type="InterPro" id="IPR006664">
    <property type="entry name" value="OMP_bac"/>
</dbReference>
<gene>
    <name evidence="7" type="ORF">ACFO3U_04120</name>
</gene>
<feature type="domain" description="OmpA-like" evidence="6">
    <location>
        <begin position="525"/>
        <end position="646"/>
    </location>
</feature>
<feature type="signal peptide" evidence="5">
    <location>
        <begin position="1"/>
        <end position="18"/>
    </location>
</feature>
<keyword evidence="3" id="KW-0998">Cell outer membrane</keyword>
<evidence type="ECO:0000313" key="8">
    <source>
        <dbReference type="Proteomes" id="UP001595885"/>
    </source>
</evidence>
<dbReference type="Pfam" id="PF07676">
    <property type="entry name" value="PD40"/>
    <property type="match status" value="1"/>
</dbReference>
<sequence length="646" mass="73993">MKKIYILSLLFCFSAVFSQSKLKLKNADKLYKELAFVDAAKAYDEYLEEEKKPSVETLKRAGNSYYNISDNRNALKWYQKLYDIQGDGMSDDYFLRYIQALKGVMDYEKADELIKQYLKNKGDKKEIERYMWQKNYNDSLSKTKPLYTIKNLDVNTENSDFGTTFYGDKIVFTSSRDAAKLTTNLYAWNNQPFLNLYVGDRNMNNGDIYEPVLFLKDVMTKYHEATATFTPDLKTVYYTTNIVKKNKLTLDDSRTNNFQIIKGEIVDGQLTNSEGVFFNSKDYSVGHPSLSETGRWLFFASDMPGGYGETDLYVVKIAEDGTMSSPQNLGPKINTIGNELFPYFRDGILYFSSDGHYGWGDLDVYQSTFLDNMDFTTPQNLGQPINSNKDDFAYIFDPNTSNGYFSSNRAMGKGDDDIYYFTKAEPECNQMVSGKVTDKKSKNNLSGVTISVYDSFDDLFSTTNTNAEGKYIIELPCDKKMKIVASKENYSKDEKEVTTLKVDGDEIKDIDFEIGKYEDLVVKKNGQEQIDINPIFFNYDKYDITPQAAIELDKVVFVMEKFPNVKIKIESHTDSRGNDAYNMTLSDNRAKSTQAYIISKGIDPLRIQSAIGYGESRLINKCSNGVKCSEEEHFKNRRSEFIVIEK</sequence>
<keyword evidence="8" id="KW-1185">Reference proteome</keyword>
<protein>
    <submittedName>
        <fullName evidence="7">OmpA family protein</fullName>
    </submittedName>
</protein>
<dbReference type="Pfam" id="PF13620">
    <property type="entry name" value="CarboxypepD_reg"/>
    <property type="match status" value="1"/>
</dbReference>
<name>A0ABV9P453_9FLAO</name>
<keyword evidence="5" id="KW-0732">Signal</keyword>
<dbReference type="RefSeq" id="WP_379738463.1">
    <property type="nucleotide sequence ID" value="NZ_JBHSGW010000002.1"/>
</dbReference>
<dbReference type="InterPro" id="IPR050330">
    <property type="entry name" value="Bact_OuterMem_StrucFunc"/>
</dbReference>
<dbReference type="InterPro" id="IPR006665">
    <property type="entry name" value="OmpA-like"/>
</dbReference>
<accession>A0ABV9P453</accession>
<evidence type="ECO:0000256" key="5">
    <source>
        <dbReference type="SAM" id="SignalP"/>
    </source>
</evidence>
<dbReference type="InterPro" id="IPR036737">
    <property type="entry name" value="OmpA-like_sf"/>
</dbReference>
<dbReference type="EMBL" id="JBHSGW010000002">
    <property type="protein sequence ID" value="MFC4739170.1"/>
    <property type="molecule type" value="Genomic_DNA"/>
</dbReference>
<dbReference type="SUPFAM" id="SSF103088">
    <property type="entry name" value="OmpA-like"/>
    <property type="match status" value="1"/>
</dbReference>
<evidence type="ECO:0000256" key="2">
    <source>
        <dbReference type="ARBA" id="ARBA00023136"/>
    </source>
</evidence>
<dbReference type="InterPro" id="IPR011990">
    <property type="entry name" value="TPR-like_helical_dom_sf"/>
</dbReference>